<gene>
    <name evidence="1" type="ORF">EcCFBP13530_18755</name>
</gene>
<accession>A0AB38P0W9</accession>
<name>A0AB38P0W9_9ENTR</name>
<proteinExistence type="predicted"/>
<dbReference type="AlphaFoldDB" id="A0AB38P0W9"/>
<organism evidence="1 2">
    <name type="scientific">Enterobacter cancerogenus</name>
    <dbReference type="NCBI Taxonomy" id="69218"/>
    <lineage>
        <taxon>Bacteria</taxon>
        <taxon>Pseudomonadati</taxon>
        <taxon>Pseudomonadota</taxon>
        <taxon>Gammaproteobacteria</taxon>
        <taxon>Enterobacterales</taxon>
        <taxon>Enterobacteriaceae</taxon>
        <taxon>Enterobacter</taxon>
        <taxon>Enterobacter cloacae complex</taxon>
    </lineage>
</organism>
<evidence type="ECO:0000313" key="1">
    <source>
        <dbReference type="EMBL" id="TKK16450.1"/>
    </source>
</evidence>
<comment type="caution">
    <text evidence="1">The sequence shown here is derived from an EMBL/GenBank/DDBJ whole genome shotgun (WGS) entry which is preliminary data.</text>
</comment>
<evidence type="ECO:0000313" key="2">
    <source>
        <dbReference type="Proteomes" id="UP000306327"/>
    </source>
</evidence>
<sequence length="311" mass="35221">MDDPIAVNPHRTLTEKLNQYPDMYRYLLLDPLKTVSSVNPVYLHKLKQSPGEHAIYPVLRRDLAYSPEHCPLLVLLASPGEESHYPWLDDTEGYARGEALQDKRYLCGWLVSSQKPEQLAVSLAEQCNRLSHAFLPFFEPLRFELLKAMSPVDGLAGSIWPVNQWFYMTVAGEIDCQTGYKPDEKWRLNWGAEWTQQNVCAVGHILKAWGAVTAVMPSDAAMQAAMMWRKTVETGLSDTRDSYFLAAWCLGLGVDLLHHSTVNDLIQQVIADPSIRLSRRLQALPEMIKQEIKNKAITSQAVNKGVHRHDV</sequence>
<evidence type="ECO:0008006" key="3">
    <source>
        <dbReference type="Google" id="ProtNLM"/>
    </source>
</evidence>
<dbReference type="RefSeq" id="WP_137273206.1">
    <property type="nucleotide sequence ID" value="NZ_QGAL01000006.1"/>
</dbReference>
<protein>
    <recommendedName>
        <fullName evidence="3">DUF4123 domain-containing protein</fullName>
    </recommendedName>
</protein>
<reference evidence="1 2" key="1">
    <citation type="journal article" date="2019" name="Sci. Rep.">
        <title>Differences in resource use lead to coexistence of seed-transmitted microbial populations.</title>
        <authorList>
            <person name="Torres-Cortes G."/>
            <person name="Garcia B.J."/>
            <person name="Compant S."/>
            <person name="Rezki S."/>
            <person name="Jones P."/>
            <person name="Preveaux A."/>
            <person name="Briand M."/>
            <person name="Roulet A."/>
            <person name="Bouchez O."/>
            <person name="Jacobson D."/>
            <person name="Barret M."/>
        </authorList>
    </citation>
    <scope>NUCLEOTIDE SEQUENCE [LARGE SCALE GENOMIC DNA]</scope>
    <source>
        <strain evidence="1 2">CFBP13530</strain>
    </source>
</reference>
<dbReference type="EMBL" id="QGAL01000006">
    <property type="protein sequence ID" value="TKK16450.1"/>
    <property type="molecule type" value="Genomic_DNA"/>
</dbReference>
<dbReference type="Proteomes" id="UP000306327">
    <property type="component" value="Unassembled WGS sequence"/>
</dbReference>